<dbReference type="GO" id="GO:0015074">
    <property type="term" value="P:DNA integration"/>
    <property type="evidence" value="ECO:0007669"/>
    <property type="project" value="InterPro"/>
</dbReference>
<evidence type="ECO:0000313" key="3">
    <source>
        <dbReference type="EMBL" id="KAH9379943.1"/>
    </source>
</evidence>
<reference evidence="3 4" key="1">
    <citation type="journal article" date="2020" name="Cell">
        <title>Large-Scale Comparative Analyses of Tick Genomes Elucidate Their Genetic Diversity and Vector Capacities.</title>
        <authorList>
            <consortium name="Tick Genome and Microbiome Consortium (TIGMIC)"/>
            <person name="Jia N."/>
            <person name="Wang J."/>
            <person name="Shi W."/>
            <person name="Du L."/>
            <person name="Sun Y."/>
            <person name="Zhan W."/>
            <person name="Jiang J.F."/>
            <person name="Wang Q."/>
            <person name="Zhang B."/>
            <person name="Ji P."/>
            <person name="Bell-Sakyi L."/>
            <person name="Cui X.M."/>
            <person name="Yuan T.T."/>
            <person name="Jiang B.G."/>
            <person name="Yang W.F."/>
            <person name="Lam T.T."/>
            <person name="Chang Q.C."/>
            <person name="Ding S.J."/>
            <person name="Wang X.J."/>
            <person name="Zhu J.G."/>
            <person name="Ruan X.D."/>
            <person name="Zhao L."/>
            <person name="Wei J.T."/>
            <person name="Ye R.Z."/>
            <person name="Que T.C."/>
            <person name="Du C.H."/>
            <person name="Zhou Y.H."/>
            <person name="Cheng J.X."/>
            <person name="Dai P.F."/>
            <person name="Guo W.B."/>
            <person name="Han X.H."/>
            <person name="Huang E.J."/>
            <person name="Li L.F."/>
            <person name="Wei W."/>
            <person name="Gao Y.C."/>
            <person name="Liu J.Z."/>
            <person name="Shao H.Z."/>
            <person name="Wang X."/>
            <person name="Wang C.C."/>
            <person name="Yang T.C."/>
            <person name="Huo Q.B."/>
            <person name="Li W."/>
            <person name="Chen H.Y."/>
            <person name="Chen S.E."/>
            <person name="Zhou L.G."/>
            <person name="Ni X.B."/>
            <person name="Tian J.H."/>
            <person name="Sheng Y."/>
            <person name="Liu T."/>
            <person name="Pan Y.S."/>
            <person name="Xia L.Y."/>
            <person name="Li J."/>
            <person name="Zhao F."/>
            <person name="Cao W.C."/>
        </authorList>
    </citation>
    <scope>NUCLEOTIDE SEQUENCE [LARGE SCALE GENOMIC DNA]</scope>
    <source>
        <strain evidence="3">HaeL-2018</strain>
    </source>
</reference>
<evidence type="ECO:0000259" key="2">
    <source>
        <dbReference type="Pfam" id="PF01498"/>
    </source>
</evidence>
<evidence type="ECO:0000313" key="4">
    <source>
        <dbReference type="Proteomes" id="UP000821853"/>
    </source>
</evidence>
<dbReference type="Proteomes" id="UP000821853">
    <property type="component" value="Chromosome 8"/>
</dbReference>
<dbReference type="EMBL" id="JABSTR010000010">
    <property type="protein sequence ID" value="KAH9379943.1"/>
    <property type="molecule type" value="Genomic_DNA"/>
</dbReference>
<dbReference type="OrthoDB" id="6503912at2759"/>
<keyword evidence="4" id="KW-1185">Reference proteome</keyword>
<dbReference type="Pfam" id="PF01498">
    <property type="entry name" value="HTH_Tnp_Tc3_2"/>
    <property type="match status" value="1"/>
</dbReference>
<organism evidence="3 4">
    <name type="scientific">Haemaphysalis longicornis</name>
    <name type="common">Bush tick</name>
    <dbReference type="NCBI Taxonomy" id="44386"/>
    <lineage>
        <taxon>Eukaryota</taxon>
        <taxon>Metazoa</taxon>
        <taxon>Ecdysozoa</taxon>
        <taxon>Arthropoda</taxon>
        <taxon>Chelicerata</taxon>
        <taxon>Arachnida</taxon>
        <taxon>Acari</taxon>
        <taxon>Parasitiformes</taxon>
        <taxon>Ixodida</taxon>
        <taxon>Ixodoidea</taxon>
        <taxon>Ixodidae</taxon>
        <taxon>Haemaphysalinae</taxon>
        <taxon>Haemaphysalis</taxon>
    </lineage>
</organism>
<feature type="region of interest" description="Disordered" evidence="1">
    <location>
        <begin position="1"/>
        <end position="28"/>
    </location>
</feature>
<dbReference type="InterPro" id="IPR002492">
    <property type="entry name" value="Transposase_Tc1-like"/>
</dbReference>
<dbReference type="AlphaFoldDB" id="A0A9J6GZU2"/>
<protein>
    <recommendedName>
        <fullName evidence="2">Transposase Tc1-like domain-containing protein</fullName>
    </recommendedName>
</protein>
<gene>
    <name evidence="3" type="ORF">HPB48_009421</name>
</gene>
<sequence>MPSVPFQRKTKGALSTSSKKVLGSRIRRKPQDDHYEPLIAACKRSTIENLPRGRTHTPWATASEQDMLIVAAAAVKRSLTSQQIRCELNLSASTKTVPRRVRDVRLRNCVPALTSKLSEANKLARLLFAEDHATWMVEDWSCVNFTGGSTFSSRWDQRQRIWMAMKTRYE</sequence>
<proteinExistence type="predicted"/>
<dbReference type="GO" id="GO:0006313">
    <property type="term" value="P:DNA transposition"/>
    <property type="evidence" value="ECO:0007669"/>
    <property type="project" value="InterPro"/>
</dbReference>
<name>A0A9J6GZU2_HAELO</name>
<accession>A0A9J6GZU2</accession>
<comment type="caution">
    <text evidence="3">The sequence shown here is derived from an EMBL/GenBank/DDBJ whole genome shotgun (WGS) entry which is preliminary data.</text>
</comment>
<evidence type="ECO:0000256" key="1">
    <source>
        <dbReference type="SAM" id="MobiDB-lite"/>
    </source>
</evidence>
<dbReference type="VEuPathDB" id="VectorBase:HLOH_051033"/>
<dbReference type="GO" id="GO:0003677">
    <property type="term" value="F:DNA binding"/>
    <property type="evidence" value="ECO:0007669"/>
    <property type="project" value="InterPro"/>
</dbReference>
<feature type="domain" description="Transposase Tc1-like" evidence="2">
    <location>
        <begin position="69"/>
        <end position="133"/>
    </location>
</feature>